<evidence type="ECO:0000313" key="2">
    <source>
        <dbReference type="EMBL" id="CAI2383096.1"/>
    </source>
</evidence>
<evidence type="ECO:0000256" key="1">
    <source>
        <dbReference type="SAM" id="SignalP"/>
    </source>
</evidence>
<dbReference type="Proteomes" id="UP001295684">
    <property type="component" value="Unassembled WGS sequence"/>
</dbReference>
<keyword evidence="3" id="KW-1185">Reference proteome</keyword>
<sequence length="153" mass="17486">MIKIILLLLISTALADPYKGYWGVGNNLLDEIQSGKEQILVITFINPHHSPEYPDRLALNSQVESELDDFIIVKHNNNPMKIRHAVVDITDQRNRHLLDKLDFRTRYTNEGPIVYVSSMGNGIFNWGPTTAERVEDVIKDLQKDAQEKSNSSR</sequence>
<name>A0AAD1Y106_EUPCR</name>
<feature type="chain" id="PRO_5042076889" evidence="1">
    <location>
        <begin position="16"/>
        <end position="153"/>
    </location>
</feature>
<feature type="signal peptide" evidence="1">
    <location>
        <begin position="1"/>
        <end position="15"/>
    </location>
</feature>
<reference evidence="2" key="1">
    <citation type="submission" date="2023-07" db="EMBL/GenBank/DDBJ databases">
        <authorList>
            <consortium name="AG Swart"/>
            <person name="Singh M."/>
            <person name="Singh A."/>
            <person name="Seah K."/>
            <person name="Emmerich C."/>
        </authorList>
    </citation>
    <scope>NUCLEOTIDE SEQUENCE</scope>
    <source>
        <strain evidence="2">DP1</strain>
    </source>
</reference>
<proteinExistence type="predicted"/>
<gene>
    <name evidence="2" type="ORF">ECRASSUSDP1_LOCUS24587</name>
</gene>
<dbReference type="EMBL" id="CAMPGE010025326">
    <property type="protein sequence ID" value="CAI2383096.1"/>
    <property type="molecule type" value="Genomic_DNA"/>
</dbReference>
<evidence type="ECO:0000313" key="3">
    <source>
        <dbReference type="Proteomes" id="UP001295684"/>
    </source>
</evidence>
<dbReference type="AlphaFoldDB" id="A0AAD1Y106"/>
<comment type="caution">
    <text evidence="2">The sequence shown here is derived from an EMBL/GenBank/DDBJ whole genome shotgun (WGS) entry which is preliminary data.</text>
</comment>
<accession>A0AAD1Y106</accession>
<protein>
    <submittedName>
        <fullName evidence="2">Uncharacterized protein</fullName>
    </submittedName>
</protein>
<organism evidence="2 3">
    <name type="scientific">Euplotes crassus</name>
    <dbReference type="NCBI Taxonomy" id="5936"/>
    <lineage>
        <taxon>Eukaryota</taxon>
        <taxon>Sar</taxon>
        <taxon>Alveolata</taxon>
        <taxon>Ciliophora</taxon>
        <taxon>Intramacronucleata</taxon>
        <taxon>Spirotrichea</taxon>
        <taxon>Hypotrichia</taxon>
        <taxon>Euplotida</taxon>
        <taxon>Euplotidae</taxon>
        <taxon>Moneuplotes</taxon>
    </lineage>
</organism>
<keyword evidence="1" id="KW-0732">Signal</keyword>